<evidence type="ECO:0000259" key="2">
    <source>
        <dbReference type="PROSITE" id="PS50106"/>
    </source>
</evidence>
<dbReference type="InterPro" id="IPR036034">
    <property type="entry name" value="PDZ_sf"/>
</dbReference>
<feature type="region of interest" description="Disordered" evidence="1">
    <location>
        <begin position="63"/>
        <end position="100"/>
    </location>
</feature>
<dbReference type="GO" id="GO:0016324">
    <property type="term" value="C:apical plasma membrane"/>
    <property type="evidence" value="ECO:0007669"/>
    <property type="project" value="TreeGrafter"/>
</dbReference>
<feature type="domain" description="PDZ" evidence="2">
    <location>
        <begin position="1"/>
        <end position="46"/>
    </location>
</feature>
<dbReference type="EMBL" id="HACG01011845">
    <property type="protein sequence ID" value="CEK58710.1"/>
    <property type="molecule type" value="Transcribed_RNA"/>
</dbReference>
<dbReference type="GO" id="GO:0007155">
    <property type="term" value="P:cell adhesion"/>
    <property type="evidence" value="ECO:0007669"/>
    <property type="project" value="TreeGrafter"/>
</dbReference>
<dbReference type="PROSITE" id="PS50106">
    <property type="entry name" value="PDZ"/>
    <property type="match status" value="1"/>
</dbReference>
<dbReference type="PANTHER" id="PTHR16484">
    <property type="entry name" value="PARTITIONING DEFECTIVE 3 RELATED"/>
    <property type="match status" value="1"/>
</dbReference>
<name>A0A0B6YT67_9EUPU</name>
<organism evidence="3">
    <name type="scientific">Arion vulgaris</name>
    <dbReference type="NCBI Taxonomy" id="1028688"/>
    <lineage>
        <taxon>Eukaryota</taxon>
        <taxon>Metazoa</taxon>
        <taxon>Spiralia</taxon>
        <taxon>Lophotrochozoa</taxon>
        <taxon>Mollusca</taxon>
        <taxon>Gastropoda</taxon>
        <taxon>Heterobranchia</taxon>
        <taxon>Euthyneura</taxon>
        <taxon>Panpulmonata</taxon>
        <taxon>Eupulmonata</taxon>
        <taxon>Stylommatophora</taxon>
        <taxon>Helicina</taxon>
        <taxon>Arionoidea</taxon>
        <taxon>Arionidae</taxon>
        <taxon>Arion</taxon>
    </lineage>
</organism>
<dbReference type="GO" id="GO:0000226">
    <property type="term" value="P:microtubule cytoskeleton organization"/>
    <property type="evidence" value="ECO:0007669"/>
    <property type="project" value="TreeGrafter"/>
</dbReference>
<sequence length="100" mass="10865">MDGRIQPNDIIVEINGNSLQDVPFLRAQNIFRSAMDTAEIRLRVVKGDTSNAPSIISQLKEKLKPAPVPPPVLPKPRSHAPIKPSPLTLPAPESKEVVAT</sequence>
<dbReference type="InterPro" id="IPR052213">
    <property type="entry name" value="PAR3"/>
</dbReference>
<dbReference type="GO" id="GO:0035091">
    <property type="term" value="F:phosphatidylinositol binding"/>
    <property type="evidence" value="ECO:0007669"/>
    <property type="project" value="TreeGrafter"/>
</dbReference>
<dbReference type="PANTHER" id="PTHR16484:SF17">
    <property type="entry name" value="BAZOOKA, ISOFORM B"/>
    <property type="match status" value="1"/>
</dbReference>
<dbReference type="GO" id="GO:0045197">
    <property type="term" value="P:establishment or maintenance of epithelial cell apical/basal polarity"/>
    <property type="evidence" value="ECO:0007669"/>
    <property type="project" value="TreeGrafter"/>
</dbReference>
<evidence type="ECO:0000313" key="3">
    <source>
        <dbReference type="EMBL" id="CEK58710.1"/>
    </source>
</evidence>
<dbReference type="GO" id="GO:0005938">
    <property type="term" value="C:cell cortex"/>
    <property type="evidence" value="ECO:0007669"/>
    <property type="project" value="TreeGrafter"/>
</dbReference>
<dbReference type="GO" id="GO:0005912">
    <property type="term" value="C:adherens junction"/>
    <property type="evidence" value="ECO:0007669"/>
    <property type="project" value="TreeGrafter"/>
</dbReference>
<proteinExistence type="predicted"/>
<dbReference type="GO" id="GO:0030010">
    <property type="term" value="P:establishment of cell polarity"/>
    <property type="evidence" value="ECO:0007669"/>
    <property type="project" value="TreeGrafter"/>
</dbReference>
<dbReference type="AlphaFoldDB" id="A0A0B6YT67"/>
<dbReference type="Gene3D" id="2.30.42.10">
    <property type="match status" value="1"/>
</dbReference>
<gene>
    <name evidence="3" type="primary">ORF33951</name>
</gene>
<accession>A0A0B6YT67</accession>
<protein>
    <recommendedName>
        <fullName evidence="2">PDZ domain-containing protein</fullName>
    </recommendedName>
</protein>
<dbReference type="InterPro" id="IPR001478">
    <property type="entry name" value="PDZ"/>
</dbReference>
<feature type="non-terminal residue" evidence="3">
    <location>
        <position position="100"/>
    </location>
</feature>
<dbReference type="GO" id="GO:0008104">
    <property type="term" value="P:intracellular protein localization"/>
    <property type="evidence" value="ECO:0007669"/>
    <property type="project" value="TreeGrafter"/>
</dbReference>
<dbReference type="GO" id="GO:0043296">
    <property type="term" value="C:apical junction complex"/>
    <property type="evidence" value="ECO:0007669"/>
    <property type="project" value="TreeGrafter"/>
</dbReference>
<evidence type="ECO:0000256" key="1">
    <source>
        <dbReference type="SAM" id="MobiDB-lite"/>
    </source>
</evidence>
<dbReference type="GO" id="GO:0051660">
    <property type="term" value="P:establishment of centrosome localization"/>
    <property type="evidence" value="ECO:0007669"/>
    <property type="project" value="TreeGrafter"/>
</dbReference>
<reference evidence="3" key="1">
    <citation type="submission" date="2014-12" db="EMBL/GenBank/DDBJ databases">
        <title>Insight into the proteome of Arion vulgaris.</title>
        <authorList>
            <person name="Aradska J."/>
            <person name="Bulat T."/>
            <person name="Smidak R."/>
            <person name="Sarate P."/>
            <person name="Gangsoo J."/>
            <person name="Sialana F."/>
            <person name="Bilban M."/>
            <person name="Lubec G."/>
        </authorList>
    </citation>
    <scope>NUCLEOTIDE SEQUENCE</scope>
    <source>
        <tissue evidence="3">Skin</tissue>
    </source>
</reference>
<dbReference type="SUPFAM" id="SSF50156">
    <property type="entry name" value="PDZ domain-like"/>
    <property type="match status" value="1"/>
</dbReference>